<dbReference type="EMBL" id="GG662853">
    <property type="protein sequence ID" value="EAR87471.2"/>
    <property type="molecule type" value="Genomic_DNA"/>
</dbReference>
<dbReference type="AlphaFoldDB" id="I7MHE9"/>
<feature type="transmembrane region" description="Helical" evidence="1">
    <location>
        <begin position="594"/>
        <end position="619"/>
    </location>
</feature>
<sequence>MSQEDNIENIKFQASETRSRQTDLTYNKFQLMARNIHSKRQIFGLKLINIFGIAFFILIMVLSIVNYSILNNAYVSQQQEILNLDWPSQVQISLQQVVSDLSFQQLTQDTYILNNLFLKNEKNNLTPRLKAQLKNQLSQLKGYVVKHLLMTYPTQQVQDELLSKRIQYQFESKINQFVTIDSTSDYRLEHIVYFMLESVFAVANSTSSFIETNDRLIKDNFENLQASYQNVSKAIEDAINLKFQALNIQAKITFYTILGVAITFFLFFQAIYYYIQQKRNKILKAVCSFTSSSLISMIDSNKQKQVNLEEVLNYSKRSNECIQYNKQLEGAQHFQLQKEKQLFEINEKKNVTRSKKIIQLKQLNIILSFVCLLNLSVIQLYSFSNFILVQSFTQLQVQERLFLNTLTYVQQAMNRSIAYTPILLHLKIYYPQEFEYYYQKYKTEIKQNLALNDNLFQLYSQQQYVNRNNQTFFMYFMNGMFTGDACNITQQYSYYVNGGGYNITDCYLVKDSILSKGMIAALTSQYSYLQQQFEILAQMNIKQFIVNEKVLLQSFSIYQQNQFRVNFQQIFSANKRCIRYQIIGDYQGIIDSNYFYFILQMAISCTIFIFVWMFFFSYFRKQHLQTKLSLDVFDLHSLANNRKLYSQFTQIK</sequence>
<feature type="transmembrane region" description="Helical" evidence="1">
    <location>
        <begin position="47"/>
        <end position="70"/>
    </location>
</feature>
<keyword evidence="1" id="KW-1133">Transmembrane helix</keyword>
<keyword evidence="3" id="KW-1185">Reference proteome</keyword>
<dbReference type="KEGG" id="tet:TTHERM_00066770"/>
<keyword evidence="1 2" id="KW-0812">Transmembrane</keyword>
<proteinExistence type="predicted"/>
<feature type="transmembrane region" description="Helical" evidence="1">
    <location>
        <begin position="252"/>
        <end position="275"/>
    </location>
</feature>
<dbReference type="GeneID" id="7841848"/>
<organism evidence="2 3">
    <name type="scientific">Tetrahymena thermophila (strain SB210)</name>
    <dbReference type="NCBI Taxonomy" id="312017"/>
    <lineage>
        <taxon>Eukaryota</taxon>
        <taxon>Sar</taxon>
        <taxon>Alveolata</taxon>
        <taxon>Ciliophora</taxon>
        <taxon>Intramacronucleata</taxon>
        <taxon>Oligohymenophorea</taxon>
        <taxon>Hymenostomatida</taxon>
        <taxon>Tetrahymenina</taxon>
        <taxon>Tetrahymenidae</taxon>
        <taxon>Tetrahymena</taxon>
    </lineage>
</organism>
<protein>
    <submittedName>
        <fullName evidence="2">Transmembrane protein, putative</fullName>
    </submittedName>
</protein>
<dbReference type="RefSeq" id="XP_001007716.2">
    <property type="nucleotide sequence ID" value="XM_001007716.2"/>
</dbReference>
<accession>I7MHE9</accession>
<evidence type="ECO:0000256" key="1">
    <source>
        <dbReference type="SAM" id="Phobius"/>
    </source>
</evidence>
<reference evidence="3" key="1">
    <citation type="journal article" date="2006" name="PLoS Biol.">
        <title>Macronuclear genome sequence of the ciliate Tetrahymena thermophila, a model eukaryote.</title>
        <authorList>
            <person name="Eisen J.A."/>
            <person name="Coyne R.S."/>
            <person name="Wu M."/>
            <person name="Wu D."/>
            <person name="Thiagarajan M."/>
            <person name="Wortman J.R."/>
            <person name="Badger J.H."/>
            <person name="Ren Q."/>
            <person name="Amedeo P."/>
            <person name="Jones K.M."/>
            <person name="Tallon L.J."/>
            <person name="Delcher A.L."/>
            <person name="Salzberg S.L."/>
            <person name="Silva J.C."/>
            <person name="Haas B.J."/>
            <person name="Majoros W.H."/>
            <person name="Farzad M."/>
            <person name="Carlton J.M."/>
            <person name="Smith R.K. Jr."/>
            <person name="Garg J."/>
            <person name="Pearlman R.E."/>
            <person name="Karrer K.M."/>
            <person name="Sun L."/>
            <person name="Manning G."/>
            <person name="Elde N.C."/>
            <person name="Turkewitz A.P."/>
            <person name="Asai D.J."/>
            <person name="Wilkes D.E."/>
            <person name="Wang Y."/>
            <person name="Cai H."/>
            <person name="Collins K."/>
            <person name="Stewart B.A."/>
            <person name="Lee S.R."/>
            <person name="Wilamowska K."/>
            <person name="Weinberg Z."/>
            <person name="Ruzzo W.L."/>
            <person name="Wloga D."/>
            <person name="Gaertig J."/>
            <person name="Frankel J."/>
            <person name="Tsao C.-C."/>
            <person name="Gorovsky M.A."/>
            <person name="Keeling P.J."/>
            <person name="Waller R.F."/>
            <person name="Patron N.J."/>
            <person name="Cherry J.M."/>
            <person name="Stover N.A."/>
            <person name="Krieger C.J."/>
            <person name="del Toro C."/>
            <person name="Ryder H.F."/>
            <person name="Williamson S.C."/>
            <person name="Barbeau R.A."/>
            <person name="Hamilton E.P."/>
            <person name="Orias E."/>
        </authorList>
    </citation>
    <scope>NUCLEOTIDE SEQUENCE [LARGE SCALE GENOMIC DNA]</scope>
    <source>
        <strain evidence="3">SB210</strain>
    </source>
</reference>
<evidence type="ECO:0000313" key="3">
    <source>
        <dbReference type="Proteomes" id="UP000009168"/>
    </source>
</evidence>
<keyword evidence="1" id="KW-0472">Membrane</keyword>
<dbReference type="Proteomes" id="UP000009168">
    <property type="component" value="Unassembled WGS sequence"/>
</dbReference>
<evidence type="ECO:0000313" key="2">
    <source>
        <dbReference type="EMBL" id="EAR87471.2"/>
    </source>
</evidence>
<name>I7MHE9_TETTS</name>
<feature type="transmembrane region" description="Helical" evidence="1">
    <location>
        <begin position="363"/>
        <end position="383"/>
    </location>
</feature>
<gene>
    <name evidence="2" type="ORF">TTHERM_00066770</name>
</gene>
<dbReference type="InParanoid" id="I7MHE9"/>